<dbReference type="OrthoDB" id="9132643at2"/>
<dbReference type="AlphaFoldDB" id="A0A2Z4JJR8"/>
<reference evidence="5" key="1">
    <citation type="submission" date="2018-06" db="EMBL/GenBank/DDBJ databases">
        <title>Description of a new Polynucleobacter species.</title>
        <authorList>
            <person name="Hahn M.W."/>
        </authorList>
    </citation>
    <scope>NUCLEOTIDE SEQUENCE [LARGE SCALE GENOMIC DNA]</scope>
    <source>
        <strain evidence="5">MG-25-Pas1-D2</strain>
    </source>
</reference>
<proteinExistence type="predicted"/>
<dbReference type="KEGG" id="poh:DPM16_00495"/>
<organism evidence="3 5">
    <name type="scientific">Polynucleobacter paneuropaeus</name>
    <dbReference type="NCBI Taxonomy" id="2527775"/>
    <lineage>
        <taxon>Bacteria</taxon>
        <taxon>Pseudomonadati</taxon>
        <taxon>Pseudomonadota</taxon>
        <taxon>Betaproteobacteria</taxon>
        <taxon>Burkholderiales</taxon>
        <taxon>Burkholderiaceae</taxon>
        <taxon>Polynucleobacter</taxon>
    </lineage>
</organism>
<feature type="compositionally biased region" description="Polar residues" evidence="1">
    <location>
        <begin position="1"/>
        <end position="10"/>
    </location>
</feature>
<name>A0A2Z4JJR8_9BURK</name>
<evidence type="ECO:0000256" key="2">
    <source>
        <dbReference type="SAM" id="Phobius"/>
    </source>
</evidence>
<accession>A0A2Z4JJR8</accession>
<evidence type="ECO:0000313" key="5">
    <source>
        <dbReference type="Proteomes" id="UP000248592"/>
    </source>
</evidence>
<protein>
    <submittedName>
        <fullName evidence="3">Uncharacterized protein</fullName>
    </submittedName>
</protein>
<dbReference type="Proteomes" id="UP000248592">
    <property type="component" value="Chromosome"/>
</dbReference>
<dbReference type="EMBL" id="JAANGI010000001">
    <property type="protein sequence ID" value="MBT8591602.1"/>
    <property type="molecule type" value="Genomic_DNA"/>
</dbReference>
<feature type="transmembrane region" description="Helical" evidence="2">
    <location>
        <begin position="66"/>
        <end position="88"/>
    </location>
</feature>
<gene>
    <name evidence="4" type="ORF">G6693_06670</name>
    <name evidence="3" type="ORF">Pas1_00495</name>
</gene>
<keyword evidence="2" id="KW-1133">Transmembrane helix</keyword>
<sequence>MPTRHISPQSFDDILSDLGDDPAIPDPQGIRKTNAPQTDPQANRSSKFVLPNKPLFRNNFLASSNVVLVLLGTLLLCLVVAFLTHLWLSQSQAPEENLTLLKLEKDLQNMAIEIETLKDDQADEIDELYSVLDELEVSIHSLKKLKGSVGPAPKGKAALDELTLQSWHFLGSAEIGGIHQALFHTGKANLFINKGDLVWGSWRLQEIKKEEVLLMNSEGKLFALKAKTSR</sequence>
<reference evidence="3" key="2">
    <citation type="journal article" date="2019" name="Int. J. Syst. Evol. Microbiol.">
        <title>Polynucleobacter paneuropaeus sp. nov., characterized by six strains isolated from freshwater lakes located along a 3000 km north-south cross-section across Europe.</title>
        <authorList>
            <person name="Hoetzinger M."/>
            <person name="Schmidt J."/>
            <person name="Pitt A."/>
            <person name="Koll U."/>
            <person name="Lang E."/>
            <person name="Hahn M.W."/>
        </authorList>
    </citation>
    <scope>NUCLEOTIDE SEQUENCE</scope>
    <source>
        <strain evidence="3">MG-25-Pas1-D2</strain>
    </source>
</reference>
<dbReference type="Proteomes" id="UP000762271">
    <property type="component" value="Unassembled WGS sequence"/>
</dbReference>
<feature type="region of interest" description="Disordered" evidence="1">
    <location>
        <begin position="1"/>
        <end position="46"/>
    </location>
</feature>
<evidence type="ECO:0000313" key="4">
    <source>
        <dbReference type="EMBL" id="MBT8591602.1"/>
    </source>
</evidence>
<keyword evidence="2" id="KW-0812">Transmembrane</keyword>
<dbReference type="RefSeq" id="WP_112202655.1">
    <property type="nucleotide sequence ID" value="NZ_CBCSBS010000002.1"/>
</dbReference>
<feature type="compositionally biased region" description="Polar residues" evidence="1">
    <location>
        <begin position="34"/>
        <end position="46"/>
    </location>
</feature>
<dbReference type="EMBL" id="CP030085">
    <property type="protein sequence ID" value="AWW48980.1"/>
    <property type="molecule type" value="Genomic_DNA"/>
</dbReference>
<reference evidence="4" key="3">
    <citation type="journal article" date="2021" name="Genome Biol. Evol.">
        <title>Continental-Scale Gene Flow Prevents Allopatric Divergence of Pelagic Freshwater Bacteria.</title>
        <authorList>
            <person name="Hoetzinger M."/>
            <person name="Pitt A."/>
            <person name="Huemer A."/>
            <person name="Hahn M.W."/>
        </authorList>
    </citation>
    <scope>NUCLEOTIDE SEQUENCE</scope>
    <source>
        <strain evidence="4">AP-YLGG-20-G6</strain>
    </source>
</reference>
<evidence type="ECO:0000256" key="1">
    <source>
        <dbReference type="SAM" id="MobiDB-lite"/>
    </source>
</evidence>
<keyword evidence="2" id="KW-0472">Membrane</keyword>
<evidence type="ECO:0000313" key="3">
    <source>
        <dbReference type="EMBL" id="AWW48980.1"/>
    </source>
</evidence>